<dbReference type="RefSeq" id="WP_071878700.1">
    <property type="nucleotide sequence ID" value="NZ_JXLC01000024.1"/>
</dbReference>
<feature type="transmembrane region" description="Helical" evidence="6">
    <location>
        <begin position="412"/>
        <end position="432"/>
    </location>
</feature>
<accession>A0ABM5WAR9</accession>
<evidence type="ECO:0000256" key="6">
    <source>
        <dbReference type="SAM" id="Phobius"/>
    </source>
</evidence>
<reference evidence="7 8" key="1">
    <citation type="submission" date="2015-12" db="EMBL/GenBank/DDBJ databases">
        <authorList>
            <person name="Lauer A."/>
            <person name="Humrighouse B."/>
            <person name="Loparev V."/>
            <person name="Shewmaker P.L."/>
            <person name="Whitney A.M."/>
            <person name="McLaughlin R.W."/>
        </authorList>
    </citation>
    <scope>NUCLEOTIDE SEQUENCE [LARGE SCALE GENOMIC DNA]</scope>
    <source>
        <strain evidence="7 8">LMG 23085</strain>
    </source>
</reference>
<dbReference type="PROSITE" id="PS51257">
    <property type="entry name" value="PROKAR_LIPOPROTEIN"/>
    <property type="match status" value="1"/>
</dbReference>
<keyword evidence="4 6" id="KW-1133">Transmembrane helix</keyword>
<dbReference type="EMBL" id="CP013614">
    <property type="protein sequence ID" value="ALS02033.1"/>
    <property type="molecule type" value="Genomic_DNA"/>
</dbReference>
<feature type="transmembrane region" description="Helical" evidence="6">
    <location>
        <begin position="203"/>
        <end position="221"/>
    </location>
</feature>
<feature type="transmembrane region" description="Helical" evidence="6">
    <location>
        <begin position="12"/>
        <end position="30"/>
    </location>
</feature>
<evidence type="ECO:0000256" key="5">
    <source>
        <dbReference type="ARBA" id="ARBA00023136"/>
    </source>
</evidence>
<keyword evidence="5 6" id="KW-0472">Membrane</keyword>
<dbReference type="PANTHER" id="PTHR43652">
    <property type="entry name" value="BASIC AMINO ACID ANTIPORTER YFCC-RELATED"/>
    <property type="match status" value="1"/>
</dbReference>
<name>A0ABM5WAR9_9ENTE</name>
<feature type="transmembrane region" description="Helical" evidence="6">
    <location>
        <begin position="77"/>
        <end position="95"/>
    </location>
</feature>
<evidence type="ECO:0008006" key="9">
    <source>
        <dbReference type="Google" id="ProtNLM"/>
    </source>
</evidence>
<dbReference type="Proteomes" id="UP000065511">
    <property type="component" value="Chromosome"/>
</dbReference>
<keyword evidence="2" id="KW-1003">Cell membrane</keyword>
<feature type="transmembrane region" description="Helical" evidence="6">
    <location>
        <begin position="141"/>
        <end position="167"/>
    </location>
</feature>
<protein>
    <recommendedName>
        <fullName evidence="9">C4-dicarboxylate ABC transporter</fullName>
    </recommendedName>
</protein>
<keyword evidence="3 6" id="KW-0812">Transmembrane</keyword>
<evidence type="ECO:0000313" key="7">
    <source>
        <dbReference type="EMBL" id="ALS02033.1"/>
    </source>
</evidence>
<feature type="transmembrane region" description="Helical" evidence="6">
    <location>
        <begin position="257"/>
        <end position="278"/>
    </location>
</feature>
<dbReference type="PANTHER" id="PTHR43652:SF2">
    <property type="entry name" value="BASIC AMINO ACID ANTIPORTER YFCC-RELATED"/>
    <property type="match status" value="1"/>
</dbReference>
<keyword evidence="8" id="KW-1185">Reference proteome</keyword>
<organism evidence="7 8">
    <name type="scientific">Enterococcus silesiacus</name>
    <dbReference type="NCBI Taxonomy" id="332949"/>
    <lineage>
        <taxon>Bacteria</taxon>
        <taxon>Bacillati</taxon>
        <taxon>Bacillota</taxon>
        <taxon>Bacilli</taxon>
        <taxon>Lactobacillales</taxon>
        <taxon>Enterococcaceae</taxon>
        <taxon>Enterococcus</taxon>
    </lineage>
</organism>
<feature type="transmembrane region" description="Helical" evidence="6">
    <location>
        <begin position="387"/>
        <end position="406"/>
    </location>
</feature>
<evidence type="ECO:0000256" key="3">
    <source>
        <dbReference type="ARBA" id="ARBA00022692"/>
    </source>
</evidence>
<feature type="transmembrane region" description="Helical" evidence="6">
    <location>
        <begin position="444"/>
        <end position="463"/>
    </location>
</feature>
<feature type="transmembrane region" description="Helical" evidence="6">
    <location>
        <begin position="116"/>
        <end position="135"/>
    </location>
</feature>
<dbReference type="InterPro" id="IPR051679">
    <property type="entry name" value="DASS-Related_Transporters"/>
</dbReference>
<feature type="transmembrane region" description="Helical" evidence="6">
    <location>
        <begin position="313"/>
        <end position="334"/>
    </location>
</feature>
<dbReference type="InterPro" id="IPR018385">
    <property type="entry name" value="C4_dicarb_anaerob_car-like"/>
</dbReference>
<evidence type="ECO:0000256" key="2">
    <source>
        <dbReference type="ARBA" id="ARBA00022475"/>
    </source>
</evidence>
<gene>
    <name evidence="7" type="ORF">ATZ33_11750</name>
</gene>
<proteinExistence type="predicted"/>
<comment type="subcellular location">
    <subcellularLocation>
        <location evidence="1">Cell membrane</location>
        <topology evidence="1">Multi-pass membrane protein</topology>
    </subcellularLocation>
</comment>
<feature type="transmembrane region" description="Helical" evidence="6">
    <location>
        <begin position="284"/>
        <end position="301"/>
    </location>
</feature>
<sequence length="464" mass="48831">MKTKFKFKFPNPYVLLLSFLFIACLMTFLIPAGSFDRETVEGIANPVVVPGTYKRIDSTPVTLGLLLGSISQGMGESSAIIFLVFLSAGAFVVFNKTGAIEGGIGVMIQKIQKAHVPSSVVIWLLTFLFSILGFVSGPDALIPFTMVAVSISLGLGYDLILGLALVLAGSGIGFAMSPINAAVVGTPQSIIGLPIFSGMGLRVAMWFVNTCVIAIMFTIYGNKVKKNPEKSAVSDVDTQGLSLSKEISSYSLNPRQIGVLITFVLMFVFTVVGSLKFGWYLNEIGGIFLVGGVIAGLIYRLPVKEIISGFVEGGASVAGTALLIGIARAIQIILTNGNILDTIIQSLSGPLSSLNPIVAGIFISIVVGFVHIFITSGSGLSVAMMPIIAPLGVMAGLSLQATVLAFQVGGSVLNMIIPTLGSTMAMAGMARVPYGKWLKEGWKMAVPVVIVCWIFIIIAVLTGY</sequence>
<dbReference type="Pfam" id="PF03606">
    <property type="entry name" value="DcuC"/>
    <property type="match status" value="1"/>
</dbReference>
<evidence type="ECO:0000256" key="1">
    <source>
        <dbReference type="ARBA" id="ARBA00004651"/>
    </source>
</evidence>
<evidence type="ECO:0000256" key="4">
    <source>
        <dbReference type="ARBA" id="ARBA00022989"/>
    </source>
</evidence>
<feature type="transmembrane region" description="Helical" evidence="6">
    <location>
        <begin position="354"/>
        <end position="375"/>
    </location>
</feature>
<evidence type="ECO:0000313" key="8">
    <source>
        <dbReference type="Proteomes" id="UP000065511"/>
    </source>
</evidence>